<name>A0A5B7D165_PORTR</name>
<dbReference type="EMBL" id="VSRR010000390">
    <property type="protein sequence ID" value="MPC14941.1"/>
    <property type="molecule type" value="Genomic_DNA"/>
</dbReference>
<evidence type="ECO:0000313" key="3">
    <source>
        <dbReference type="Proteomes" id="UP000324222"/>
    </source>
</evidence>
<keyword evidence="1" id="KW-0812">Transmembrane</keyword>
<protein>
    <submittedName>
        <fullName evidence="2">Uncharacterized protein</fullName>
    </submittedName>
</protein>
<gene>
    <name evidence="2" type="ORF">E2C01_007721</name>
</gene>
<evidence type="ECO:0000313" key="2">
    <source>
        <dbReference type="EMBL" id="MPC14941.1"/>
    </source>
</evidence>
<dbReference type="Proteomes" id="UP000324222">
    <property type="component" value="Unassembled WGS sequence"/>
</dbReference>
<keyword evidence="1" id="KW-1133">Transmembrane helix</keyword>
<comment type="caution">
    <text evidence="2">The sequence shown here is derived from an EMBL/GenBank/DDBJ whole genome shotgun (WGS) entry which is preliminary data.</text>
</comment>
<keyword evidence="1" id="KW-0472">Membrane</keyword>
<sequence length="81" mass="9060">MHSTFPPFYVENYFQISFTHCLILIFTCPLVLLSSFVTSTRSSLSIVSIPLTNFYIVNRLAVPFPSAVLHMLGPLVLVPSL</sequence>
<dbReference type="AlphaFoldDB" id="A0A5B7D165"/>
<evidence type="ECO:0000256" key="1">
    <source>
        <dbReference type="SAM" id="Phobius"/>
    </source>
</evidence>
<feature type="transmembrane region" description="Helical" evidence="1">
    <location>
        <begin position="12"/>
        <end position="33"/>
    </location>
</feature>
<keyword evidence="3" id="KW-1185">Reference proteome</keyword>
<organism evidence="2 3">
    <name type="scientific">Portunus trituberculatus</name>
    <name type="common">Swimming crab</name>
    <name type="synonym">Neptunus trituberculatus</name>
    <dbReference type="NCBI Taxonomy" id="210409"/>
    <lineage>
        <taxon>Eukaryota</taxon>
        <taxon>Metazoa</taxon>
        <taxon>Ecdysozoa</taxon>
        <taxon>Arthropoda</taxon>
        <taxon>Crustacea</taxon>
        <taxon>Multicrustacea</taxon>
        <taxon>Malacostraca</taxon>
        <taxon>Eumalacostraca</taxon>
        <taxon>Eucarida</taxon>
        <taxon>Decapoda</taxon>
        <taxon>Pleocyemata</taxon>
        <taxon>Brachyura</taxon>
        <taxon>Eubrachyura</taxon>
        <taxon>Portunoidea</taxon>
        <taxon>Portunidae</taxon>
        <taxon>Portuninae</taxon>
        <taxon>Portunus</taxon>
    </lineage>
</organism>
<accession>A0A5B7D165</accession>
<reference evidence="2 3" key="1">
    <citation type="submission" date="2019-05" db="EMBL/GenBank/DDBJ databases">
        <title>Another draft genome of Portunus trituberculatus and its Hox gene families provides insights of decapod evolution.</title>
        <authorList>
            <person name="Jeong J.-H."/>
            <person name="Song I."/>
            <person name="Kim S."/>
            <person name="Choi T."/>
            <person name="Kim D."/>
            <person name="Ryu S."/>
            <person name="Kim W."/>
        </authorList>
    </citation>
    <scope>NUCLEOTIDE SEQUENCE [LARGE SCALE GENOMIC DNA]</scope>
    <source>
        <tissue evidence="2">Muscle</tissue>
    </source>
</reference>
<proteinExistence type="predicted"/>